<evidence type="ECO:0000313" key="2">
    <source>
        <dbReference type="EMBL" id="KAF3884093.1"/>
    </source>
</evidence>
<reference evidence="2" key="2">
    <citation type="submission" date="2019-11" db="EMBL/GenBank/DDBJ databases">
        <title>Improved Assembly of Tolypothrix boutellei genome.</title>
        <authorList>
            <person name="Sarangi A.N."/>
            <person name="Mukherjee M."/>
            <person name="Ghosh S."/>
            <person name="Singh D."/>
            <person name="Das A."/>
            <person name="Kant S."/>
            <person name="Prusty A."/>
            <person name="Tripathy S."/>
        </authorList>
    </citation>
    <scope>NUCLEOTIDE SEQUENCE</scope>
    <source>
        <strain evidence="2">VB521301</strain>
    </source>
</reference>
<dbReference type="EMBL" id="JHEG04000001">
    <property type="protein sequence ID" value="KAF3884093.1"/>
    <property type="molecule type" value="Genomic_DNA"/>
</dbReference>
<dbReference type="AlphaFoldDB" id="A0A8S9SXV2"/>
<organism evidence="2 3">
    <name type="scientific">Tolypothrix bouteillei VB521301</name>
    <dbReference type="NCBI Taxonomy" id="1479485"/>
    <lineage>
        <taxon>Bacteria</taxon>
        <taxon>Bacillati</taxon>
        <taxon>Cyanobacteriota</taxon>
        <taxon>Cyanophyceae</taxon>
        <taxon>Nostocales</taxon>
        <taxon>Tolypothrichaceae</taxon>
        <taxon>Tolypothrix</taxon>
    </lineage>
</organism>
<sequence length="121" mass="14036">MNNQNVSDNEDFDQPQQPQPRAIAIPSDWDLPKFNKLGLLTQQGIIMGMQYYALGTKLAYSYKPGWRYYVSRSPMSDDTDLLDESEINLLHPNELRSEIEAEIQFHLSKIAFLREQLQQMG</sequence>
<dbReference type="OrthoDB" id="486940at2"/>
<dbReference type="Proteomes" id="UP000029738">
    <property type="component" value="Unassembled WGS sequence"/>
</dbReference>
<gene>
    <name evidence="2" type="ORF">DA73_0400000190</name>
</gene>
<evidence type="ECO:0000313" key="3">
    <source>
        <dbReference type="Proteomes" id="UP000029738"/>
    </source>
</evidence>
<feature type="region of interest" description="Disordered" evidence="1">
    <location>
        <begin position="1"/>
        <end position="22"/>
    </location>
</feature>
<protein>
    <submittedName>
        <fullName evidence="2">Uncharacterized protein</fullName>
    </submittedName>
</protein>
<evidence type="ECO:0000256" key="1">
    <source>
        <dbReference type="SAM" id="MobiDB-lite"/>
    </source>
</evidence>
<dbReference type="RefSeq" id="WP_050044964.1">
    <property type="nucleotide sequence ID" value="NZ_JHEG04000001.1"/>
</dbReference>
<accession>A0A8S9SXV2</accession>
<comment type="caution">
    <text evidence="2">The sequence shown here is derived from an EMBL/GenBank/DDBJ whole genome shotgun (WGS) entry which is preliminary data.</text>
</comment>
<keyword evidence="3" id="KW-1185">Reference proteome</keyword>
<name>A0A8S9SXV2_9CYAN</name>
<reference evidence="2" key="1">
    <citation type="journal article" date="2015" name="Genome Announc.">
        <title>Draft Genome Sequence of Tolypothrix boutellei Strain VB521301.</title>
        <authorList>
            <person name="Chandrababunaidu M.M."/>
            <person name="Singh D."/>
            <person name="Sen D."/>
            <person name="Bhan S."/>
            <person name="Das S."/>
            <person name="Gupta A."/>
            <person name="Adhikary S.P."/>
            <person name="Tripathy S."/>
        </authorList>
    </citation>
    <scope>NUCLEOTIDE SEQUENCE</scope>
    <source>
        <strain evidence="2">VB521301</strain>
    </source>
</reference>
<proteinExistence type="predicted"/>